<dbReference type="EMBL" id="JAAIWM010000006">
    <property type="protein sequence ID" value="NEY73162.1"/>
    <property type="molecule type" value="Genomic_DNA"/>
</dbReference>
<evidence type="ECO:0000313" key="2">
    <source>
        <dbReference type="Proteomes" id="UP000481043"/>
    </source>
</evidence>
<dbReference type="AlphaFoldDB" id="A0A6M0Q9Z7"/>
<evidence type="ECO:0000313" key="1">
    <source>
        <dbReference type="EMBL" id="NEY73162.1"/>
    </source>
</evidence>
<keyword evidence="2" id="KW-1185">Reference proteome</keyword>
<sequence length="71" mass="8425">MAKKITKKKFHVEEHESINDCLERMEQEGYTPIRRMEEPEFHETVTDGVKDIQPCGRMIVFEGKLTEKDEQ</sequence>
<comment type="caution">
    <text evidence="1">The sequence shown here is derived from an EMBL/GenBank/DDBJ whole genome shotgun (WGS) entry which is preliminary data.</text>
</comment>
<gene>
    <name evidence="1" type="ORF">G4D63_15620</name>
</gene>
<organism evidence="1 2">
    <name type="scientific">Bacillus mesophilus</name>
    <dbReference type="NCBI Taxonomy" id="1808955"/>
    <lineage>
        <taxon>Bacteria</taxon>
        <taxon>Bacillati</taxon>
        <taxon>Bacillota</taxon>
        <taxon>Bacilli</taxon>
        <taxon>Bacillales</taxon>
        <taxon>Bacillaceae</taxon>
        <taxon>Bacillus</taxon>
    </lineage>
</organism>
<dbReference type="RefSeq" id="WP_163180642.1">
    <property type="nucleotide sequence ID" value="NZ_JAAIWM010000006.1"/>
</dbReference>
<name>A0A6M0Q9Z7_9BACI</name>
<accession>A0A6M0Q9Z7</accession>
<dbReference type="Proteomes" id="UP000481043">
    <property type="component" value="Unassembled WGS sequence"/>
</dbReference>
<proteinExistence type="predicted"/>
<dbReference type="InterPro" id="IPR025930">
    <property type="entry name" value="NETI"/>
</dbReference>
<protein>
    <submittedName>
        <fullName evidence="1">NETI motif-containing protein</fullName>
    </submittedName>
</protein>
<reference evidence="1 2" key="1">
    <citation type="submission" date="2020-02" db="EMBL/GenBank/DDBJ databases">
        <title>Bacillus aquiflavi sp. nov., isolated from yellow water of strong flavor Chinese baijiu in Yibin region of China.</title>
        <authorList>
            <person name="Xie J."/>
        </authorList>
    </citation>
    <scope>NUCLEOTIDE SEQUENCE [LARGE SCALE GENOMIC DNA]</scope>
    <source>
        <strain evidence="1 2">SA4</strain>
    </source>
</reference>
<dbReference type="Pfam" id="PF14044">
    <property type="entry name" value="NETI"/>
    <property type="match status" value="1"/>
</dbReference>